<dbReference type="Gene3D" id="1.10.10.10">
    <property type="entry name" value="Winged helix-like DNA-binding domain superfamily/Winged helix DNA-binding domain"/>
    <property type="match status" value="1"/>
</dbReference>
<dbReference type="SUPFAM" id="SSF46894">
    <property type="entry name" value="C-terminal effector domain of the bipartite response regulators"/>
    <property type="match status" value="1"/>
</dbReference>
<proteinExistence type="predicted"/>
<name>A0A6H1UIE6_9GAMM</name>
<dbReference type="InterPro" id="IPR036388">
    <property type="entry name" value="WH-like_DNA-bd_sf"/>
</dbReference>
<dbReference type="GO" id="GO:0006355">
    <property type="term" value="P:regulation of DNA-templated transcription"/>
    <property type="evidence" value="ECO:0007669"/>
    <property type="project" value="InterPro"/>
</dbReference>
<sequence>MSSIYRLGQYCYDIGRGELFHPEIDKFWHLPRVEKQVLEHLIAAQGSALSKQQLRRDGDNQLAFSDSAAVKAIFTLRHFIDDDSHDVIQTIATKGYSLALTAPSTTILPSTLSTISQHSKRVAIGAALLSCLVILAYLLVPQSAQPAAAVELREESQFILDNGQQIKVISVANSNANRIDLAANRNKLAQQLAGCKSTSWQRAYMALSHDGMVLNITLLADSEKTVKRRNIKISDFRLNTDFLPSQWVTEANLCE</sequence>
<protein>
    <submittedName>
        <fullName evidence="1">Helix-turn-helix domain-containing protein</fullName>
    </submittedName>
</protein>
<evidence type="ECO:0000313" key="1">
    <source>
        <dbReference type="EMBL" id="QIZ78598.1"/>
    </source>
</evidence>
<dbReference type="AlphaFoldDB" id="A0A6H1UIE6"/>
<dbReference type="EMBL" id="CP051180">
    <property type="protein sequence ID" value="QIZ78598.1"/>
    <property type="molecule type" value="Genomic_DNA"/>
</dbReference>
<keyword evidence="2" id="KW-1185">Reference proteome</keyword>
<evidence type="ECO:0000313" key="2">
    <source>
        <dbReference type="Proteomes" id="UP000501602"/>
    </source>
</evidence>
<reference evidence="1 2" key="1">
    <citation type="submission" date="2020-04" db="EMBL/GenBank/DDBJ databases">
        <title>Ferrimonas sp. S7 isolated from sea water.</title>
        <authorList>
            <person name="Bae S.S."/>
            <person name="Baek K."/>
        </authorList>
    </citation>
    <scope>NUCLEOTIDE SEQUENCE [LARGE SCALE GENOMIC DNA]</scope>
    <source>
        <strain evidence="1 2">S7</strain>
    </source>
</reference>
<dbReference type="KEGG" id="fes:HER31_17830"/>
<dbReference type="GO" id="GO:0003677">
    <property type="term" value="F:DNA binding"/>
    <property type="evidence" value="ECO:0007669"/>
    <property type="project" value="InterPro"/>
</dbReference>
<dbReference type="Proteomes" id="UP000501602">
    <property type="component" value="Chromosome"/>
</dbReference>
<dbReference type="RefSeq" id="WP_168662714.1">
    <property type="nucleotide sequence ID" value="NZ_CP051180.1"/>
</dbReference>
<accession>A0A6H1UIE6</accession>
<gene>
    <name evidence="1" type="ORF">HER31_17830</name>
</gene>
<organism evidence="1 2">
    <name type="scientific">Ferrimonas lipolytica</name>
    <dbReference type="NCBI Taxonomy" id="2724191"/>
    <lineage>
        <taxon>Bacteria</taxon>
        <taxon>Pseudomonadati</taxon>
        <taxon>Pseudomonadota</taxon>
        <taxon>Gammaproteobacteria</taxon>
        <taxon>Alteromonadales</taxon>
        <taxon>Ferrimonadaceae</taxon>
        <taxon>Ferrimonas</taxon>
    </lineage>
</organism>
<dbReference type="InterPro" id="IPR016032">
    <property type="entry name" value="Sig_transdc_resp-reg_C-effctor"/>
</dbReference>